<dbReference type="AlphaFoldDB" id="E0UNA8"/>
<dbReference type="RefSeq" id="WP_013325564.1">
    <property type="nucleotide sequence ID" value="NC_014502.1"/>
</dbReference>
<dbReference type="EMBL" id="CP002201">
    <property type="protein sequence ID" value="ADN18438.1"/>
    <property type="molecule type" value="Genomic_DNA"/>
</dbReference>
<keyword evidence="2" id="KW-0614">Plasmid</keyword>
<feature type="domain" description="LicD/FKTN/FKRP nucleotidyltransferase" evidence="1">
    <location>
        <begin position="49"/>
        <end position="90"/>
    </location>
</feature>
<dbReference type="KEGG" id="cyj:Cyan7822_6769"/>
<dbReference type="PANTHER" id="PTHR13627:SF31">
    <property type="entry name" value="RIBITOL 5-PHOSPHATE TRANSFERASE FKRP"/>
    <property type="match status" value="1"/>
</dbReference>
<dbReference type="OrthoDB" id="199092at2"/>
<reference evidence="3" key="1">
    <citation type="journal article" date="2011" name="MBio">
        <title>Novel metabolic attributes of the genus Cyanothece, comprising a group of unicellular nitrogen-fixing Cyanobacteria.</title>
        <authorList>
            <person name="Bandyopadhyay A."/>
            <person name="Elvitigala T."/>
            <person name="Welsh E."/>
            <person name="Stockel J."/>
            <person name="Liberton M."/>
            <person name="Min H."/>
            <person name="Sherman L.A."/>
            <person name="Pakrasi H.B."/>
        </authorList>
    </citation>
    <scope>NUCLEOTIDE SEQUENCE [LARGE SCALE GENOMIC DNA]</scope>
    <source>
        <strain evidence="3">PCC 7822</strain>
        <plasmid evidence="3">Cy782203</plasmid>
    </source>
</reference>
<organism evidence="2 3">
    <name type="scientific">Gloeothece verrucosa (strain PCC 7822)</name>
    <name type="common">Cyanothece sp. (strain PCC 7822)</name>
    <dbReference type="NCBI Taxonomy" id="497965"/>
    <lineage>
        <taxon>Bacteria</taxon>
        <taxon>Bacillati</taxon>
        <taxon>Cyanobacteriota</taxon>
        <taxon>Cyanophyceae</taxon>
        <taxon>Oscillatoriophycideae</taxon>
        <taxon>Chroococcales</taxon>
        <taxon>Aphanothecaceae</taxon>
        <taxon>Gloeothece</taxon>
        <taxon>Gloeothece verrucosa</taxon>
    </lineage>
</organism>
<protein>
    <submittedName>
        <fullName evidence="2">LicD family protein</fullName>
    </submittedName>
</protein>
<dbReference type="GO" id="GO:0009100">
    <property type="term" value="P:glycoprotein metabolic process"/>
    <property type="evidence" value="ECO:0007669"/>
    <property type="project" value="UniProtKB-ARBA"/>
</dbReference>
<evidence type="ECO:0000313" key="2">
    <source>
        <dbReference type="EMBL" id="ADN18438.1"/>
    </source>
</evidence>
<gene>
    <name evidence="2" type="ordered locus">Cyan7822_6769</name>
</gene>
<dbReference type="Pfam" id="PF04991">
    <property type="entry name" value="LicD"/>
    <property type="match status" value="1"/>
</dbReference>
<evidence type="ECO:0000259" key="1">
    <source>
        <dbReference type="Pfam" id="PF04991"/>
    </source>
</evidence>
<dbReference type="PANTHER" id="PTHR13627">
    <property type="entry name" value="FUKUTIN RELATED PROTEIN"/>
    <property type="match status" value="1"/>
</dbReference>
<keyword evidence="3" id="KW-1185">Reference proteome</keyword>
<sequence length="280" mass="33062">MQFCTKNTLQCELNGSNSNFRYTEKGHNIPVCCATHLVELLFFVTHLLEEHNIPYFIYWGTLLGSIRHSGLIPWDYDVDIGILKDDFERVQVLKPIIKKNGFWFSNFAFEGEGCTIFYSRINHLHLDIEVWEADETYIKWSDYKLLKSEVFPLIKYPFYHKHLLGPNKIDSLLDYYGSDCLEYSYKNYDKSNVARKIRMTDFRPALINFKQNFESDEKITFADKLSQEVTVLKANLTYVIKKDDILGKIIILGRIILPFPLRDFLWRMIGIKIYRFFGLS</sequence>
<dbReference type="HOGENOM" id="CLU_992957_0_0_3"/>
<evidence type="ECO:0000313" key="3">
    <source>
        <dbReference type="Proteomes" id="UP000008206"/>
    </source>
</evidence>
<dbReference type="Proteomes" id="UP000008206">
    <property type="component" value="Plasmid Cy782203"/>
</dbReference>
<accession>E0UNA8</accession>
<proteinExistence type="predicted"/>
<geneLocation type="plasmid" evidence="2 3">
    <name>Cy782203</name>
</geneLocation>
<dbReference type="InterPro" id="IPR007074">
    <property type="entry name" value="LicD/FKTN/FKRP_NTP_transf"/>
</dbReference>
<name>E0UNA8_GLOV7</name>
<dbReference type="InterPro" id="IPR052613">
    <property type="entry name" value="LicD_transferase"/>
</dbReference>